<sequence length="66" mass="7226">MYRRQRGLPISTVVMAAGLGILSGTYIFKPAVDQYYVEQKQGEKPIQSAPDAVEAAPKTQQADQKS</sequence>
<keyword evidence="2" id="KW-1133">Transmembrane helix</keyword>
<keyword evidence="2" id="KW-0812">Transmembrane</keyword>
<organism evidence="3 4">
    <name type="scientific">Klebsormidium nitens</name>
    <name type="common">Green alga</name>
    <name type="synonym">Ulothrix nitens</name>
    <dbReference type="NCBI Taxonomy" id="105231"/>
    <lineage>
        <taxon>Eukaryota</taxon>
        <taxon>Viridiplantae</taxon>
        <taxon>Streptophyta</taxon>
        <taxon>Klebsormidiophyceae</taxon>
        <taxon>Klebsormidiales</taxon>
        <taxon>Klebsormidiaceae</taxon>
        <taxon>Klebsormidium</taxon>
    </lineage>
</organism>
<keyword evidence="4" id="KW-1185">Reference proteome</keyword>
<evidence type="ECO:0000256" key="2">
    <source>
        <dbReference type="SAM" id="Phobius"/>
    </source>
</evidence>
<gene>
    <name evidence="3" type="ORF">KFL_008020030</name>
</gene>
<dbReference type="OrthoDB" id="1910973at2759"/>
<feature type="region of interest" description="Disordered" evidence="1">
    <location>
        <begin position="46"/>
        <end position="66"/>
    </location>
</feature>
<protein>
    <submittedName>
        <fullName evidence="3">Uncharacterized protein</fullName>
    </submittedName>
</protein>
<name>A0A1Y1ILI7_KLENI</name>
<dbReference type="AlphaFoldDB" id="A0A1Y1ILI7"/>
<dbReference type="InterPro" id="IPR057394">
    <property type="entry name" value="PIGBOS1"/>
</dbReference>
<feature type="transmembrane region" description="Helical" evidence="2">
    <location>
        <begin position="7"/>
        <end position="28"/>
    </location>
</feature>
<dbReference type="Pfam" id="PF23670">
    <property type="entry name" value="PIGBOS1"/>
    <property type="match status" value="1"/>
</dbReference>
<evidence type="ECO:0000256" key="1">
    <source>
        <dbReference type="SAM" id="MobiDB-lite"/>
    </source>
</evidence>
<dbReference type="Proteomes" id="UP000054558">
    <property type="component" value="Unassembled WGS sequence"/>
</dbReference>
<keyword evidence="2" id="KW-0472">Membrane</keyword>
<dbReference type="EMBL" id="DF237751">
    <property type="protein sequence ID" value="GAQ91533.1"/>
    <property type="molecule type" value="Genomic_DNA"/>
</dbReference>
<accession>A0A1Y1ILI7</accession>
<evidence type="ECO:0000313" key="4">
    <source>
        <dbReference type="Proteomes" id="UP000054558"/>
    </source>
</evidence>
<proteinExistence type="predicted"/>
<evidence type="ECO:0000313" key="3">
    <source>
        <dbReference type="EMBL" id="GAQ91533.1"/>
    </source>
</evidence>
<reference evidence="3 4" key="1">
    <citation type="journal article" date="2014" name="Nat. Commun.">
        <title>Klebsormidium flaccidum genome reveals primary factors for plant terrestrial adaptation.</title>
        <authorList>
            <person name="Hori K."/>
            <person name="Maruyama F."/>
            <person name="Fujisawa T."/>
            <person name="Togashi T."/>
            <person name="Yamamoto N."/>
            <person name="Seo M."/>
            <person name="Sato S."/>
            <person name="Yamada T."/>
            <person name="Mori H."/>
            <person name="Tajima N."/>
            <person name="Moriyama T."/>
            <person name="Ikeuchi M."/>
            <person name="Watanabe M."/>
            <person name="Wada H."/>
            <person name="Kobayashi K."/>
            <person name="Saito M."/>
            <person name="Masuda T."/>
            <person name="Sasaki-Sekimoto Y."/>
            <person name="Mashiguchi K."/>
            <person name="Awai K."/>
            <person name="Shimojima M."/>
            <person name="Masuda S."/>
            <person name="Iwai M."/>
            <person name="Nobusawa T."/>
            <person name="Narise T."/>
            <person name="Kondo S."/>
            <person name="Saito H."/>
            <person name="Sato R."/>
            <person name="Murakawa M."/>
            <person name="Ihara Y."/>
            <person name="Oshima-Yamada Y."/>
            <person name="Ohtaka K."/>
            <person name="Satoh M."/>
            <person name="Sonobe K."/>
            <person name="Ishii M."/>
            <person name="Ohtani R."/>
            <person name="Kanamori-Sato M."/>
            <person name="Honoki R."/>
            <person name="Miyazaki D."/>
            <person name="Mochizuki H."/>
            <person name="Umetsu J."/>
            <person name="Higashi K."/>
            <person name="Shibata D."/>
            <person name="Kamiya Y."/>
            <person name="Sato N."/>
            <person name="Nakamura Y."/>
            <person name="Tabata S."/>
            <person name="Ida S."/>
            <person name="Kurokawa K."/>
            <person name="Ohta H."/>
        </authorList>
    </citation>
    <scope>NUCLEOTIDE SEQUENCE [LARGE SCALE GENOMIC DNA]</scope>
    <source>
        <strain evidence="3 4">NIES-2285</strain>
    </source>
</reference>